<dbReference type="SMART" id="SM00369">
    <property type="entry name" value="LRR_TYP"/>
    <property type="match status" value="4"/>
</dbReference>
<dbReference type="EMBL" id="JALNTZ010000001">
    <property type="protein sequence ID" value="KAJ3665252.1"/>
    <property type="molecule type" value="Genomic_DNA"/>
</dbReference>
<feature type="chain" id="PRO_5041353831" evidence="3">
    <location>
        <begin position="19"/>
        <end position="290"/>
    </location>
</feature>
<sequence>MHTILCFLSVSCILTVSANKTTFEKNGITFEKDEHGDYSLSTHEIPVLQSGSISDVEDMKTLYLLDEDFTDMEPGTFQNLPNLKKLIITLNSIPNIKTGIFNSLSNLTFLNLKANNISHIDSNAFDNMTSLENINLSKNKLTSVDNHWFESTPSIKLIHIGNNQLKKIPANVFGNLKSPGPFTLVFNGNKIRKVFKDAFQGLGTICMLSLESNKLKKVNFLEGLEVNVLSVKGNNITCIDKEHFDTMFVANSTDISENPLGSDCRREIQAWVKEHNKTVEYELSLFSLTF</sequence>
<dbReference type="PANTHER" id="PTHR45712:SF22">
    <property type="entry name" value="INSULIN-LIKE GROWTH FACTOR-BINDING PROTEIN COMPLEX ACID LABILE SUBUNIT"/>
    <property type="match status" value="1"/>
</dbReference>
<accession>A0AA38IWY4</accession>
<dbReference type="PROSITE" id="PS51450">
    <property type="entry name" value="LRR"/>
    <property type="match status" value="1"/>
</dbReference>
<dbReference type="AlphaFoldDB" id="A0AA38IWY4"/>
<evidence type="ECO:0000313" key="5">
    <source>
        <dbReference type="Proteomes" id="UP001168821"/>
    </source>
</evidence>
<dbReference type="PANTHER" id="PTHR45712">
    <property type="entry name" value="AGAP008170-PA"/>
    <property type="match status" value="1"/>
</dbReference>
<evidence type="ECO:0000313" key="4">
    <source>
        <dbReference type="EMBL" id="KAJ3665252.1"/>
    </source>
</evidence>
<dbReference type="Proteomes" id="UP001168821">
    <property type="component" value="Unassembled WGS sequence"/>
</dbReference>
<evidence type="ECO:0000256" key="2">
    <source>
        <dbReference type="ARBA" id="ARBA00022737"/>
    </source>
</evidence>
<evidence type="ECO:0000256" key="3">
    <source>
        <dbReference type="SAM" id="SignalP"/>
    </source>
</evidence>
<keyword evidence="1" id="KW-0433">Leucine-rich repeat</keyword>
<dbReference type="Gene3D" id="3.80.10.10">
    <property type="entry name" value="Ribonuclease Inhibitor"/>
    <property type="match status" value="2"/>
</dbReference>
<keyword evidence="3" id="KW-0732">Signal</keyword>
<name>A0AA38IWY4_9CUCU</name>
<dbReference type="SUPFAM" id="SSF52058">
    <property type="entry name" value="L domain-like"/>
    <property type="match status" value="1"/>
</dbReference>
<proteinExistence type="predicted"/>
<dbReference type="InterPro" id="IPR032675">
    <property type="entry name" value="LRR_dom_sf"/>
</dbReference>
<evidence type="ECO:0000256" key="1">
    <source>
        <dbReference type="ARBA" id="ARBA00022614"/>
    </source>
</evidence>
<protein>
    <submittedName>
        <fullName evidence="4">Uncharacterized protein</fullName>
    </submittedName>
</protein>
<comment type="caution">
    <text evidence="4">The sequence shown here is derived from an EMBL/GenBank/DDBJ whole genome shotgun (WGS) entry which is preliminary data.</text>
</comment>
<dbReference type="InterPro" id="IPR050333">
    <property type="entry name" value="SLRP"/>
</dbReference>
<keyword evidence="2" id="KW-0677">Repeat</keyword>
<dbReference type="Pfam" id="PF13306">
    <property type="entry name" value="LRR_5"/>
    <property type="match status" value="1"/>
</dbReference>
<organism evidence="4 5">
    <name type="scientific">Zophobas morio</name>
    <dbReference type="NCBI Taxonomy" id="2755281"/>
    <lineage>
        <taxon>Eukaryota</taxon>
        <taxon>Metazoa</taxon>
        <taxon>Ecdysozoa</taxon>
        <taxon>Arthropoda</taxon>
        <taxon>Hexapoda</taxon>
        <taxon>Insecta</taxon>
        <taxon>Pterygota</taxon>
        <taxon>Neoptera</taxon>
        <taxon>Endopterygota</taxon>
        <taxon>Coleoptera</taxon>
        <taxon>Polyphaga</taxon>
        <taxon>Cucujiformia</taxon>
        <taxon>Tenebrionidae</taxon>
        <taxon>Zophobas</taxon>
    </lineage>
</organism>
<feature type="signal peptide" evidence="3">
    <location>
        <begin position="1"/>
        <end position="18"/>
    </location>
</feature>
<keyword evidence="5" id="KW-1185">Reference proteome</keyword>
<reference evidence="4" key="1">
    <citation type="journal article" date="2023" name="G3 (Bethesda)">
        <title>Whole genome assemblies of Zophobas morio and Tenebrio molitor.</title>
        <authorList>
            <person name="Kaur S."/>
            <person name="Stinson S.A."/>
            <person name="diCenzo G.C."/>
        </authorList>
    </citation>
    <scope>NUCLEOTIDE SEQUENCE</scope>
    <source>
        <strain evidence="4">QUZm001</strain>
    </source>
</reference>
<dbReference type="InterPro" id="IPR003591">
    <property type="entry name" value="Leu-rich_rpt_typical-subtyp"/>
</dbReference>
<gene>
    <name evidence="4" type="ORF">Zmor_000755</name>
</gene>
<dbReference type="InterPro" id="IPR001611">
    <property type="entry name" value="Leu-rich_rpt"/>
</dbReference>
<dbReference type="InterPro" id="IPR026906">
    <property type="entry name" value="LRR_5"/>
</dbReference>